<dbReference type="InterPro" id="IPR010328">
    <property type="entry name" value="DUF928"/>
</dbReference>
<protein>
    <submittedName>
        <fullName evidence="2">DUF928 domain-containing protein</fullName>
    </submittedName>
</protein>
<proteinExistence type="predicted"/>
<evidence type="ECO:0000256" key="1">
    <source>
        <dbReference type="SAM" id="MobiDB-lite"/>
    </source>
</evidence>
<dbReference type="AlphaFoldDB" id="A0A8J7HXX5"/>
<evidence type="ECO:0000313" key="3">
    <source>
        <dbReference type="Proteomes" id="UP000632766"/>
    </source>
</evidence>
<dbReference type="Proteomes" id="UP000632766">
    <property type="component" value="Unassembled WGS sequence"/>
</dbReference>
<dbReference type="EMBL" id="JAECZC010000064">
    <property type="protein sequence ID" value="MBH8565580.1"/>
    <property type="molecule type" value="Genomic_DNA"/>
</dbReference>
<dbReference type="Pfam" id="PF06051">
    <property type="entry name" value="DUF928"/>
    <property type="match status" value="1"/>
</dbReference>
<sequence length="271" mass="30102">MKLFVTLALSYTTFIASQTLLLATPAFLFSTRSFTTVAQTAPPSWPQPESGNPGGRVRGGAKRSLCELQSCPSVNPQLTALVPFTEKAESVTNVWGLTTEANPTFWFYVPYTKDAANKDCASTTEFVLQKDEDSSPTYKEYKEAIALPAQPGVISISLPANAPSLEIGKQYRWFLTINCNSDQPSNPTYVEGVIKRVNLKPEIAQQLKRATPLQQFTIYAQNGIWYNALSTLAKLRQQYPQDAVLKAEWKNLLSSIRLDDVAEEPILFEKP</sequence>
<keyword evidence="3" id="KW-1185">Reference proteome</keyword>
<reference evidence="2 3" key="1">
    <citation type="journal article" date="2021" name="Int. J. Syst. Evol. Microbiol.">
        <title>Amazonocrinis nigriterrae gen. nov., sp. nov., Atlanticothrix silvestris gen. nov., sp. nov. and Dendronalium phyllosphericum gen. nov., sp. nov., nostocacean cyanobacteria from Brazilian environments.</title>
        <authorList>
            <person name="Alvarenga D.O."/>
            <person name="Andreote A.P.D."/>
            <person name="Branco L.H.Z."/>
            <person name="Delbaje E."/>
            <person name="Cruz R.B."/>
            <person name="Varani A.M."/>
            <person name="Fiore M.F."/>
        </authorList>
    </citation>
    <scope>NUCLEOTIDE SEQUENCE [LARGE SCALE GENOMIC DNA]</scope>
    <source>
        <strain evidence="2 3">CENA67</strain>
    </source>
</reference>
<gene>
    <name evidence="2" type="ORF">I8748_25975</name>
</gene>
<comment type="caution">
    <text evidence="2">The sequence shown here is derived from an EMBL/GenBank/DDBJ whole genome shotgun (WGS) entry which is preliminary data.</text>
</comment>
<accession>A0A8J7HXX5</accession>
<name>A0A8J7HXX5_9NOST</name>
<feature type="compositionally biased region" description="Polar residues" evidence="1">
    <location>
        <begin position="40"/>
        <end position="50"/>
    </location>
</feature>
<dbReference type="RefSeq" id="WP_198127371.1">
    <property type="nucleotide sequence ID" value="NZ_JAECZC010000064.1"/>
</dbReference>
<organism evidence="2 3">
    <name type="scientific">Amazonocrinis nigriterrae CENA67</name>
    <dbReference type="NCBI Taxonomy" id="2794033"/>
    <lineage>
        <taxon>Bacteria</taxon>
        <taxon>Bacillati</taxon>
        <taxon>Cyanobacteriota</taxon>
        <taxon>Cyanophyceae</taxon>
        <taxon>Nostocales</taxon>
        <taxon>Nostocaceae</taxon>
        <taxon>Amazonocrinis</taxon>
        <taxon>Amazonocrinis nigriterrae</taxon>
    </lineage>
</organism>
<evidence type="ECO:0000313" key="2">
    <source>
        <dbReference type="EMBL" id="MBH8565580.1"/>
    </source>
</evidence>
<feature type="region of interest" description="Disordered" evidence="1">
    <location>
        <begin position="40"/>
        <end position="59"/>
    </location>
</feature>